<evidence type="ECO:0000256" key="1">
    <source>
        <dbReference type="ARBA" id="ARBA00022448"/>
    </source>
</evidence>
<keyword evidence="7 11" id="KW-0630">Potassium</keyword>
<evidence type="ECO:0000256" key="6">
    <source>
        <dbReference type="ARBA" id="ARBA00022840"/>
    </source>
</evidence>
<dbReference type="RefSeq" id="WP_058389934.1">
    <property type="nucleotide sequence ID" value="NZ_CP034925.1"/>
</dbReference>
<evidence type="ECO:0000256" key="2">
    <source>
        <dbReference type="ARBA" id="ARBA00022475"/>
    </source>
</evidence>
<keyword evidence="4 11" id="KW-0812">Transmembrane</keyword>
<dbReference type="OrthoDB" id="9788285at2"/>
<evidence type="ECO:0000256" key="8">
    <source>
        <dbReference type="ARBA" id="ARBA00022989"/>
    </source>
</evidence>
<keyword evidence="5 11" id="KW-0547">Nucleotide-binding</keyword>
<evidence type="ECO:0000313" key="13">
    <source>
        <dbReference type="EMBL" id="ONH81417.1"/>
    </source>
</evidence>
<dbReference type="NCBIfam" id="TIGR00681">
    <property type="entry name" value="kdpC"/>
    <property type="match status" value="1"/>
</dbReference>
<feature type="region of interest" description="Disordered" evidence="12">
    <location>
        <begin position="66"/>
        <end position="101"/>
    </location>
</feature>
<dbReference type="EMBL" id="LLWF02000122">
    <property type="protein sequence ID" value="ONH81417.1"/>
    <property type="molecule type" value="Genomic_DNA"/>
</dbReference>
<reference evidence="13" key="1">
    <citation type="submission" date="2016-12" db="EMBL/GenBank/DDBJ databases">
        <title>Draft genome sequence of Roseomonas mucosa strain AU37, isolated from a peripheral intravenous catheter.</title>
        <authorList>
            <person name="Choudhury M.A."/>
            <person name="Sidjabat H.E."/>
            <person name="Wailan A.M."/>
            <person name="Zhang L."/>
            <person name="Marsh N.M."/>
            <person name="Rickard C.M."/>
            <person name="Davies M."/>
            <person name="Mcmillan D.J."/>
        </authorList>
    </citation>
    <scope>NUCLEOTIDE SEQUENCE [LARGE SCALE GENOMIC DNA]</scope>
    <source>
        <strain evidence="13">AU37</strain>
    </source>
</reference>
<keyword evidence="3 11" id="KW-0633">Potassium transport</keyword>
<dbReference type="AlphaFoldDB" id="A0A1S8D0P4"/>
<evidence type="ECO:0000256" key="7">
    <source>
        <dbReference type="ARBA" id="ARBA00022958"/>
    </source>
</evidence>
<dbReference type="GO" id="GO:0005886">
    <property type="term" value="C:plasma membrane"/>
    <property type="evidence" value="ECO:0007669"/>
    <property type="project" value="UniProtKB-SubCell"/>
</dbReference>
<keyword evidence="2 11" id="KW-1003">Cell membrane</keyword>
<organism evidence="13 14">
    <name type="scientific">Roseomonas mucosa</name>
    <dbReference type="NCBI Taxonomy" id="207340"/>
    <lineage>
        <taxon>Bacteria</taxon>
        <taxon>Pseudomonadati</taxon>
        <taxon>Pseudomonadota</taxon>
        <taxon>Alphaproteobacteria</taxon>
        <taxon>Acetobacterales</taxon>
        <taxon>Roseomonadaceae</taxon>
        <taxon>Roseomonas</taxon>
    </lineage>
</organism>
<evidence type="ECO:0000256" key="11">
    <source>
        <dbReference type="HAMAP-Rule" id="MF_00276"/>
    </source>
</evidence>
<evidence type="ECO:0000256" key="10">
    <source>
        <dbReference type="ARBA" id="ARBA00023136"/>
    </source>
</evidence>
<gene>
    <name evidence="11" type="primary">kdpC</name>
    <name evidence="13" type="ORF">APZ41_019945</name>
</gene>
<dbReference type="NCBIfam" id="NF001454">
    <property type="entry name" value="PRK00315.1"/>
    <property type="match status" value="1"/>
</dbReference>
<dbReference type="PANTHER" id="PTHR30042">
    <property type="entry name" value="POTASSIUM-TRANSPORTING ATPASE C CHAIN"/>
    <property type="match status" value="1"/>
</dbReference>
<keyword evidence="1 11" id="KW-0813">Transport</keyword>
<evidence type="ECO:0000256" key="4">
    <source>
        <dbReference type="ARBA" id="ARBA00022692"/>
    </source>
</evidence>
<dbReference type="PIRSF" id="PIRSF001296">
    <property type="entry name" value="K_ATPase_KdpC"/>
    <property type="match status" value="1"/>
</dbReference>
<dbReference type="Proteomes" id="UP000054844">
    <property type="component" value="Unassembled WGS sequence"/>
</dbReference>
<comment type="similarity">
    <text evidence="11">Belongs to the KdpC family.</text>
</comment>
<evidence type="ECO:0000313" key="14">
    <source>
        <dbReference type="Proteomes" id="UP000054844"/>
    </source>
</evidence>
<protein>
    <recommendedName>
        <fullName evidence="11">Potassium-transporting ATPase KdpC subunit</fullName>
    </recommendedName>
    <alternativeName>
        <fullName evidence="11">ATP phosphohydrolase [potassium-transporting] C chain</fullName>
    </alternativeName>
    <alternativeName>
        <fullName evidence="11">Potassium-binding and translocating subunit C</fullName>
    </alternativeName>
    <alternativeName>
        <fullName evidence="11">Potassium-translocating ATPase C chain</fullName>
    </alternativeName>
</protein>
<comment type="function">
    <text evidence="11">Part of the high-affinity ATP-driven potassium transport (or Kdp) system, which catalyzes the hydrolysis of ATP coupled with the electrogenic transport of potassium into the cytoplasm. This subunit acts as a catalytic chaperone that increases the ATP-binding affinity of the ATP-hydrolyzing subunit KdpB by the formation of a transient KdpB/KdpC/ATP ternary complex.</text>
</comment>
<evidence type="ECO:0000256" key="3">
    <source>
        <dbReference type="ARBA" id="ARBA00022538"/>
    </source>
</evidence>
<dbReference type="Pfam" id="PF02669">
    <property type="entry name" value="KdpC"/>
    <property type="match status" value="1"/>
</dbReference>
<sequence length="194" mass="20044">MSLLRPAATLVVGFTLLLGLAMPAAMTGLATTFLPDLAGGSLIERDGHVIGSALIGQNFTGDRYFHGRPSATTASDPQDSSRTVDSPYNAASSAASQRGPSNRALIDAVRERVAAAGAAPVPADAVMASGSGLDPDISPENAVRQVARVAQARGMPEERVRAILRENTTMPILGFLGVERVNVLRLNLALDAAG</sequence>
<keyword evidence="8 11" id="KW-1133">Transmembrane helix</keyword>
<comment type="subunit">
    <text evidence="11">The system is composed of three essential subunits: KdpA, KdpB and KdpC.</text>
</comment>
<dbReference type="HAMAP" id="MF_00276">
    <property type="entry name" value="KdpC"/>
    <property type="match status" value="1"/>
</dbReference>
<comment type="subcellular location">
    <subcellularLocation>
        <location evidence="11">Cell membrane</location>
        <topology evidence="11">Single-pass membrane protein</topology>
    </subcellularLocation>
</comment>
<evidence type="ECO:0000256" key="5">
    <source>
        <dbReference type="ARBA" id="ARBA00022741"/>
    </source>
</evidence>
<keyword evidence="6 11" id="KW-0067">ATP-binding</keyword>
<evidence type="ECO:0000256" key="12">
    <source>
        <dbReference type="SAM" id="MobiDB-lite"/>
    </source>
</evidence>
<comment type="caution">
    <text evidence="13">The sequence shown here is derived from an EMBL/GenBank/DDBJ whole genome shotgun (WGS) entry which is preliminary data.</text>
</comment>
<keyword evidence="14" id="KW-1185">Reference proteome</keyword>
<proteinExistence type="inferred from homology"/>
<accession>A0A1S8D0P4</accession>
<dbReference type="GO" id="GO:0005524">
    <property type="term" value="F:ATP binding"/>
    <property type="evidence" value="ECO:0007669"/>
    <property type="project" value="UniProtKB-UniRule"/>
</dbReference>
<dbReference type="STRING" id="207340.APZ41_019945"/>
<dbReference type="PANTHER" id="PTHR30042:SF2">
    <property type="entry name" value="POTASSIUM-TRANSPORTING ATPASE KDPC SUBUNIT"/>
    <property type="match status" value="1"/>
</dbReference>
<keyword evidence="10 11" id="KW-0472">Membrane</keyword>
<keyword evidence="9 11" id="KW-0406">Ion transport</keyword>
<dbReference type="GO" id="GO:0008556">
    <property type="term" value="F:P-type potassium transmembrane transporter activity"/>
    <property type="evidence" value="ECO:0007669"/>
    <property type="project" value="InterPro"/>
</dbReference>
<dbReference type="InterPro" id="IPR003820">
    <property type="entry name" value="KdpC"/>
</dbReference>
<name>A0A1S8D0P4_9PROT</name>
<evidence type="ECO:0000256" key="9">
    <source>
        <dbReference type="ARBA" id="ARBA00023065"/>
    </source>
</evidence>
<feature type="compositionally biased region" description="Polar residues" evidence="12">
    <location>
        <begin position="70"/>
        <end position="100"/>
    </location>
</feature>